<dbReference type="AlphaFoldDB" id="A0A402BKW8"/>
<accession>A0A402BKW8</accession>
<evidence type="ECO:0000313" key="2">
    <source>
        <dbReference type="Proteomes" id="UP000287171"/>
    </source>
</evidence>
<reference evidence="2" key="1">
    <citation type="submission" date="2018-12" db="EMBL/GenBank/DDBJ databases">
        <title>Tengunoibacter tsumagoiensis gen. nov., sp. nov., Dictyobacter kobayashii sp. nov., D. alpinus sp. nov., and D. joshuensis sp. nov. and description of Dictyobacteraceae fam. nov. within the order Ktedonobacterales isolated from Tengu-no-mugimeshi.</title>
        <authorList>
            <person name="Wang C.M."/>
            <person name="Zheng Y."/>
            <person name="Sakai Y."/>
            <person name="Toyoda A."/>
            <person name="Minakuchi Y."/>
            <person name="Abe K."/>
            <person name="Yokota A."/>
            <person name="Yabe S."/>
        </authorList>
    </citation>
    <scope>NUCLEOTIDE SEQUENCE [LARGE SCALE GENOMIC DNA]</scope>
    <source>
        <strain evidence="2">Uno16</strain>
    </source>
</reference>
<sequence length="122" mass="14477">MSETLEERDGWLFIKHTQTSFTEPKEIANWWPLQVRFADFAHRFVNTVEARKRIGRPVIYLGNGLYRDEDGLLYRLVDGGQTKAQFTHITDVPEPKQRGRTLPMQWRDGCWQKQTSRGWRRA</sequence>
<gene>
    <name evidence="1" type="ORF">KDA_74780</name>
</gene>
<organism evidence="1 2">
    <name type="scientific">Dictyobacter alpinus</name>
    <dbReference type="NCBI Taxonomy" id="2014873"/>
    <lineage>
        <taxon>Bacteria</taxon>
        <taxon>Bacillati</taxon>
        <taxon>Chloroflexota</taxon>
        <taxon>Ktedonobacteria</taxon>
        <taxon>Ktedonobacterales</taxon>
        <taxon>Dictyobacteraceae</taxon>
        <taxon>Dictyobacter</taxon>
    </lineage>
</organism>
<keyword evidence="2" id="KW-1185">Reference proteome</keyword>
<protein>
    <submittedName>
        <fullName evidence="1">Uncharacterized protein</fullName>
    </submittedName>
</protein>
<dbReference type="RefSeq" id="WP_126632013.1">
    <property type="nucleotide sequence ID" value="NZ_BIFT01000003.1"/>
</dbReference>
<proteinExistence type="predicted"/>
<dbReference type="Proteomes" id="UP000287171">
    <property type="component" value="Unassembled WGS sequence"/>
</dbReference>
<evidence type="ECO:0000313" key="1">
    <source>
        <dbReference type="EMBL" id="GCE31994.1"/>
    </source>
</evidence>
<dbReference type="EMBL" id="BIFT01000003">
    <property type="protein sequence ID" value="GCE31994.1"/>
    <property type="molecule type" value="Genomic_DNA"/>
</dbReference>
<name>A0A402BKW8_9CHLR</name>
<comment type="caution">
    <text evidence="1">The sequence shown here is derived from an EMBL/GenBank/DDBJ whole genome shotgun (WGS) entry which is preliminary data.</text>
</comment>